<dbReference type="Pfam" id="PF01839">
    <property type="entry name" value="FG-GAP"/>
    <property type="match status" value="2"/>
</dbReference>
<dbReference type="Pfam" id="PF00353">
    <property type="entry name" value="HemolysinCabind"/>
    <property type="match status" value="3"/>
</dbReference>
<dbReference type="Gene3D" id="2.130.10.130">
    <property type="entry name" value="Integrin alpha, N-terminal"/>
    <property type="match status" value="4"/>
</dbReference>
<dbReference type="Gene3D" id="2.150.10.10">
    <property type="entry name" value="Serralysin-like metalloprotease, C-terminal"/>
    <property type="match status" value="2"/>
</dbReference>
<dbReference type="GO" id="GO:0007155">
    <property type="term" value="P:cell adhesion"/>
    <property type="evidence" value="ECO:0007669"/>
    <property type="project" value="InterPro"/>
</dbReference>
<dbReference type="PRINTS" id="PR01185">
    <property type="entry name" value="INTEGRINA"/>
</dbReference>
<dbReference type="SUPFAM" id="SSF51120">
    <property type="entry name" value="beta-Roll"/>
    <property type="match status" value="2"/>
</dbReference>
<dbReference type="OrthoDB" id="9342475at2"/>
<organism evidence="5 6">
    <name type="scientific">Yoonia sediminilitoris</name>
    <dbReference type="NCBI Taxonomy" id="1286148"/>
    <lineage>
        <taxon>Bacteria</taxon>
        <taxon>Pseudomonadati</taxon>
        <taxon>Pseudomonadota</taxon>
        <taxon>Alphaproteobacteria</taxon>
        <taxon>Rhodobacterales</taxon>
        <taxon>Paracoccaceae</taxon>
        <taxon>Yoonia</taxon>
    </lineage>
</organism>
<dbReference type="InterPro" id="IPR010221">
    <property type="entry name" value="VCBS_dom"/>
</dbReference>
<keyword evidence="4" id="KW-0325">Glycoprotein</keyword>
<dbReference type="PANTHER" id="PTHR23221:SF7">
    <property type="entry name" value="PHOSPHATIDYLINOSITOL-GLYCAN-SPECIFIC PHOSPHOLIPASE D"/>
    <property type="match status" value="1"/>
</dbReference>
<keyword evidence="2" id="KW-0677">Repeat</keyword>
<accession>A0A2T6KLI7</accession>
<dbReference type="Proteomes" id="UP000244523">
    <property type="component" value="Unassembled WGS sequence"/>
</dbReference>
<keyword evidence="6" id="KW-1185">Reference proteome</keyword>
<reference evidence="5 6" key="1">
    <citation type="submission" date="2018-04" db="EMBL/GenBank/DDBJ databases">
        <title>Genomic Encyclopedia of Archaeal and Bacterial Type Strains, Phase II (KMG-II): from individual species to whole genera.</title>
        <authorList>
            <person name="Goeker M."/>
        </authorList>
    </citation>
    <scope>NUCLEOTIDE SEQUENCE [LARGE SCALE GENOMIC DNA]</scope>
    <source>
        <strain evidence="5 6">DSM 29955</strain>
    </source>
</reference>
<dbReference type="SUPFAM" id="SSF69318">
    <property type="entry name" value="Integrin alpha N-terminal domain"/>
    <property type="match status" value="2"/>
</dbReference>
<proteinExistence type="predicted"/>
<evidence type="ECO:0000256" key="3">
    <source>
        <dbReference type="ARBA" id="ARBA00022801"/>
    </source>
</evidence>
<dbReference type="RefSeq" id="WP_108385249.1">
    <property type="nucleotide sequence ID" value="NZ_QBUD01000002.1"/>
</dbReference>
<dbReference type="PROSITE" id="PS51470">
    <property type="entry name" value="FG_GAP"/>
    <property type="match status" value="3"/>
</dbReference>
<dbReference type="NCBIfam" id="TIGR01965">
    <property type="entry name" value="VCBS_repeat"/>
    <property type="match status" value="2"/>
</dbReference>
<dbReference type="AlphaFoldDB" id="A0A2T6KLI7"/>
<keyword evidence="1" id="KW-0732">Signal</keyword>
<name>A0A2T6KLI7_9RHOB</name>
<sequence length="957" mass="94602">MAGSAYFVLEGPLGSGLGSSLSTGGNLVTGSSPFSEFIVGADSDDGTAAYIYTGASSETDPGIPADGSLPSISFTTTVGDGGGTAVLGGFDFNGDGIDDVAVSAPNANGGDGAVYVIYGREDLLDADLTLADLNGTNGVIINGISGSNFGASLTAADLDGVPGDELIIGAPTAGSGSDADQGGVVAVSIADLGGTASFTVTDFDVVGLAGGDALGTSVANVGDINGDGIDDIALGAPGVDAADSANGATYVVFGTGNSNPLESADLDTLAGSTFPTTIPTTGLVLTGGGQANEAGYVISNAGDMNDDGVSDLLVTAPGADEAYVIFGSAGGFTPADAAIDLGDLGNAGITISGASNGLVGIGVGDVSGDGLDDLLFTEVDEFGNGTAYLVYGGALVTDFDLTSLDGTNGYTFTGIDTGVFATLAANSLGDVNNDGINDLGFGVSSADIGDGQTIGFLGGSENLAALATVGGGSAGTIDVSAFNSVDLPEADFVPTDLSVTIGGDNTGEIDLRADETTATGIVEISDTEDASATFDTSDGGTVSAGLFGDIVVADDGDGFEETDRWTYTLNAAGLDELVRIGDGETIQDRILLTASNGSQRAINITITGEDDEAVVTVAPLDVLAPALPAGTVLTEDFASVRGTFTVDDPDQNDNPDLAGLTFEGEYGEISFDETGNGFTYVVTEDLPELDFGETLTETFSETVDGIAIDFSFTIEGRDEDTANDATGSLYTLVGDGVSVSFGAGDEGVVGTAGNDTIDTGAGDDVVDGGAGNDTISDAFGNDDVIGGEGNDEVTLLSGRNTITDGGLSTDSNYFKGGVGRDTITGGSGNDVIDGDAASNIIGSADILDGGTGDDVMRGGLGTDTFIFSTGSGNDIIASFADVEGGGDDPFSAVGLSRDFNVYLDTVDVSGLGGITAGNVMSNITNVAGNAVLTVGSDSLTFWDVSASDLSASNFDFG</sequence>
<keyword evidence="3" id="KW-0378">Hydrolase</keyword>
<dbReference type="PRINTS" id="PR00313">
    <property type="entry name" value="CABNDNGRPT"/>
</dbReference>
<comment type="caution">
    <text evidence="5">The sequence shown here is derived from an EMBL/GenBank/DDBJ whole genome shotgun (WGS) entry which is preliminary data.</text>
</comment>
<dbReference type="GO" id="GO:0005509">
    <property type="term" value="F:calcium ion binding"/>
    <property type="evidence" value="ECO:0007669"/>
    <property type="project" value="InterPro"/>
</dbReference>
<evidence type="ECO:0000313" key="5">
    <source>
        <dbReference type="EMBL" id="PUB17069.1"/>
    </source>
</evidence>
<dbReference type="InterPro" id="IPR011049">
    <property type="entry name" value="Serralysin-like_metalloprot_C"/>
</dbReference>
<dbReference type="InterPro" id="IPR013519">
    <property type="entry name" value="Int_alpha_beta-p"/>
</dbReference>
<dbReference type="InterPro" id="IPR013517">
    <property type="entry name" value="FG-GAP"/>
</dbReference>
<dbReference type="InterPro" id="IPR000413">
    <property type="entry name" value="Integrin_alpha"/>
</dbReference>
<evidence type="ECO:0000256" key="4">
    <source>
        <dbReference type="ARBA" id="ARBA00023180"/>
    </source>
</evidence>
<dbReference type="GO" id="GO:0008305">
    <property type="term" value="C:integrin complex"/>
    <property type="evidence" value="ECO:0007669"/>
    <property type="project" value="InterPro"/>
</dbReference>
<gene>
    <name evidence="5" type="ORF">C8N45_10279</name>
</gene>
<evidence type="ECO:0000256" key="2">
    <source>
        <dbReference type="ARBA" id="ARBA00022737"/>
    </source>
</evidence>
<evidence type="ECO:0000313" key="6">
    <source>
        <dbReference type="Proteomes" id="UP000244523"/>
    </source>
</evidence>
<dbReference type="PANTHER" id="PTHR23221">
    <property type="entry name" value="GLYCOSYLPHOSPHATIDYLINOSITOL PHOSPHOLIPASE D"/>
    <property type="match status" value="1"/>
</dbReference>
<dbReference type="GO" id="GO:0016787">
    <property type="term" value="F:hydrolase activity"/>
    <property type="evidence" value="ECO:0007669"/>
    <property type="project" value="UniProtKB-KW"/>
</dbReference>
<protein>
    <submittedName>
        <fullName evidence="5">VCBS repeat-containing protein</fullName>
    </submittedName>
</protein>
<dbReference type="SMART" id="SM00191">
    <property type="entry name" value="Int_alpha"/>
    <property type="match status" value="4"/>
</dbReference>
<dbReference type="InterPro" id="IPR028994">
    <property type="entry name" value="Integrin_alpha_N"/>
</dbReference>
<dbReference type="InterPro" id="IPR001343">
    <property type="entry name" value="Hemolysn_Ca-bd"/>
</dbReference>
<dbReference type="EMBL" id="QBUD01000002">
    <property type="protein sequence ID" value="PUB17069.1"/>
    <property type="molecule type" value="Genomic_DNA"/>
</dbReference>
<evidence type="ECO:0000256" key="1">
    <source>
        <dbReference type="ARBA" id="ARBA00022729"/>
    </source>
</evidence>